<dbReference type="InterPro" id="IPR036390">
    <property type="entry name" value="WH_DNA-bd_sf"/>
</dbReference>
<keyword evidence="6" id="KW-1185">Reference proteome</keyword>
<dbReference type="SMART" id="SM00895">
    <property type="entry name" value="FCD"/>
    <property type="match status" value="1"/>
</dbReference>
<dbReference type="InterPro" id="IPR036388">
    <property type="entry name" value="WH-like_DNA-bd_sf"/>
</dbReference>
<feature type="domain" description="HTH gntR-type" evidence="4">
    <location>
        <begin position="13"/>
        <end position="80"/>
    </location>
</feature>
<dbReference type="Pfam" id="PF07729">
    <property type="entry name" value="FCD"/>
    <property type="match status" value="1"/>
</dbReference>
<evidence type="ECO:0000313" key="5">
    <source>
        <dbReference type="EMBL" id="MBC9205265.1"/>
    </source>
</evidence>
<reference evidence="5 6" key="1">
    <citation type="journal article" date="2013" name="Int. J. Syst. Evol. Microbiol.">
        <title>Roseomonas aerophila sp. nov., isolated from air.</title>
        <authorList>
            <person name="Kim S.J."/>
            <person name="Weon H.Y."/>
            <person name="Ahn J.H."/>
            <person name="Hong S.B."/>
            <person name="Seok S.J."/>
            <person name="Whang K.S."/>
            <person name="Kwon S.W."/>
        </authorList>
    </citation>
    <scope>NUCLEOTIDE SEQUENCE [LARGE SCALE GENOMIC DNA]</scope>
    <source>
        <strain evidence="5 6">NBRC 108923</strain>
    </source>
</reference>
<name>A0ABR7RFC3_9PROT</name>
<dbReference type="Pfam" id="PF00392">
    <property type="entry name" value="GntR"/>
    <property type="match status" value="1"/>
</dbReference>
<accession>A0ABR7RFC3</accession>
<evidence type="ECO:0000313" key="6">
    <source>
        <dbReference type="Proteomes" id="UP000626026"/>
    </source>
</evidence>
<dbReference type="Proteomes" id="UP000626026">
    <property type="component" value="Unassembled WGS sequence"/>
</dbReference>
<dbReference type="InterPro" id="IPR000524">
    <property type="entry name" value="Tscrpt_reg_HTH_GntR"/>
</dbReference>
<dbReference type="SMART" id="SM00345">
    <property type="entry name" value="HTH_GNTR"/>
    <property type="match status" value="1"/>
</dbReference>
<dbReference type="PANTHER" id="PTHR43537">
    <property type="entry name" value="TRANSCRIPTIONAL REGULATOR, GNTR FAMILY"/>
    <property type="match status" value="1"/>
</dbReference>
<dbReference type="PROSITE" id="PS50949">
    <property type="entry name" value="HTH_GNTR"/>
    <property type="match status" value="1"/>
</dbReference>
<dbReference type="SUPFAM" id="SSF48008">
    <property type="entry name" value="GntR ligand-binding domain-like"/>
    <property type="match status" value="1"/>
</dbReference>
<keyword evidence="3" id="KW-0804">Transcription</keyword>
<evidence type="ECO:0000259" key="4">
    <source>
        <dbReference type="PROSITE" id="PS50949"/>
    </source>
</evidence>
<dbReference type="InterPro" id="IPR011711">
    <property type="entry name" value="GntR_C"/>
</dbReference>
<dbReference type="InterPro" id="IPR008920">
    <property type="entry name" value="TF_FadR/GntR_C"/>
</dbReference>
<dbReference type="RefSeq" id="WP_187782446.1">
    <property type="nucleotide sequence ID" value="NZ_JACTVA010000001.1"/>
</dbReference>
<dbReference type="PANTHER" id="PTHR43537:SF39">
    <property type="entry name" value="HTH-TYPE TRANSCRIPTIONAL REGULATOR MCBR"/>
    <property type="match status" value="1"/>
</dbReference>
<protein>
    <submittedName>
        <fullName evidence="5">GntR family transcriptional regulator</fullName>
    </submittedName>
</protein>
<keyword evidence="1" id="KW-0805">Transcription regulation</keyword>
<proteinExistence type="predicted"/>
<comment type="caution">
    <text evidence="5">The sequence shown here is derived from an EMBL/GenBank/DDBJ whole genome shotgun (WGS) entry which is preliminary data.</text>
</comment>
<evidence type="ECO:0000256" key="1">
    <source>
        <dbReference type="ARBA" id="ARBA00023015"/>
    </source>
</evidence>
<evidence type="ECO:0000256" key="3">
    <source>
        <dbReference type="ARBA" id="ARBA00023163"/>
    </source>
</evidence>
<dbReference type="EMBL" id="JACTVA010000001">
    <property type="protein sequence ID" value="MBC9205265.1"/>
    <property type="molecule type" value="Genomic_DNA"/>
</dbReference>
<dbReference type="SUPFAM" id="SSF46785">
    <property type="entry name" value="Winged helix' DNA-binding domain"/>
    <property type="match status" value="1"/>
</dbReference>
<evidence type="ECO:0000256" key="2">
    <source>
        <dbReference type="ARBA" id="ARBA00023125"/>
    </source>
</evidence>
<gene>
    <name evidence="5" type="ORF">IBL26_00340</name>
</gene>
<dbReference type="Gene3D" id="1.20.120.530">
    <property type="entry name" value="GntR ligand-binding domain-like"/>
    <property type="match status" value="1"/>
</dbReference>
<dbReference type="Gene3D" id="1.10.10.10">
    <property type="entry name" value="Winged helix-like DNA-binding domain superfamily/Winged helix DNA-binding domain"/>
    <property type="match status" value="1"/>
</dbReference>
<keyword evidence="2" id="KW-0238">DNA-binding</keyword>
<sequence length="246" mass="27188">MSPTVSLPVLTRTSLNDRVYETLRAALLEGRLRPHQRLKIRDLAAAMGVSETPVREAVMQLVRERALTLQTSRSLTVPRLSATQYLELRQIRLELEGLAAARAATQVSARDIAALAKLHDRLLKAEETGNAAEAVRSNWHFHARLYEAAAMPELFHLIQGLWLRNGPLLTYLYPHAAPRYPGRHRHLDVLDALRARDGAGVRAAIQADMIEGGTALLRLLQDLDAGRLSEAPFTDGPDPDPLQAVA</sequence>
<organism evidence="5 6">
    <name type="scientific">Teichococcus aerophilus</name>
    <dbReference type="NCBI Taxonomy" id="1224513"/>
    <lineage>
        <taxon>Bacteria</taxon>
        <taxon>Pseudomonadati</taxon>
        <taxon>Pseudomonadota</taxon>
        <taxon>Alphaproteobacteria</taxon>
        <taxon>Acetobacterales</taxon>
        <taxon>Roseomonadaceae</taxon>
        <taxon>Roseomonas</taxon>
    </lineage>
</organism>